<dbReference type="STRING" id="258533.BN977_06308"/>
<keyword evidence="2" id="KW-1185">Reference proteome</keyword>
<dbReference type="AlphaFoldDB" id="W9BA11"/>
<organism evidence="1 2">
    <name type="scientific">Mycolicibacterium cosmeticum</name>
    <dbReference type="NCBI Taxonomy" id="258533"/>
    <lineage>
        <taxon>Bacteria</taxon>
        <taxon>Bacillati</taxon>
        <taxon>Actinomycetota</taxon>
        <taxon>Actinomycetes</taxon>
        <taxon>Mycobacteriales</taxon>
        <taxon>Mycobacteriaceae</taxon>
        <taxon>Mycolicibacterium</taxon>
    </lineage>
</organism>
<proteinExistence type="predicted"/>
<dbReference type="EMBL" id="CCBB010000003">
    <property type="protein sequence ID" value="CDO11466.1"/>
    <property type="molecule type" value="Genomic_DNA"/>
</dbReference>
<name>W9BA11_MYCCO</name>
<sequence length="45" mass="4984">MDRWDFEETRAIDRRTTAAAAVYKSSCYDGLEAESANSSGCPPVR</sequence>
<dbReference type="Proteomes" id="UP000028870">
    <property type="component" value="Unassembled WGS sequence"/>
</dbReference>
<comment type="caution">
    <text evidence="1">The sequence shown here is derived from an EMBL/GenBank/DDBJ whole genome shotgun (WGS) entry which is preliminary data.</text>
</comment>
<reference evidence="1" key="2">
    <citation type="submission" date="2014-03" db="EMBL/GenBank/DDBJ databases">
        <authorList>
            <person name="Urmite Genomes"/>
        </authorList>
    </citation>
    <scope>NUCLEOTIDE SEQUENCE</scope>
    <source>
        <strain evidence="1">DSM 44829</strain>
    </source>
</reference>
<reference evidence="1" key="1">
    <citation type="submission" date="2014-03" db="EMBL/GenBank/DDBJ databases">
        <title>Draft Genome Sequence of Mycobacterium cosmeticum DSM 44829.</title>
        <authorList>
            <person name="Croce O."/>
            <person name="Robert C."/>
            <person name="Raoult D."/>
            <person name="Drancourt M."/>
        </authorList>
    </citation>
    <scope>NUCLEOTIDE SEQUENCE [LARGE SCALE GENOMIC DNA]</scope>
    <source>
        <strain evidence="1">DSM 44829</strain>
    </source>
</reference>
<protein>
    <submittedName>
        <fullName evidence="1">Uncharacterized protein</fullName>
    </submittedName>
</protein>
<gene>
    <name evidence="1" type="ORF">BN977_06308</name>
</gene>
<evidence type="ECO:0000313" key="2">
    <source>
        <dbReference type="Proteomes" id="UP000028870"/>
    </source>
</evidence>
<evidence type="ECO:0000313" key="1">
    <source>
        <dbReference type="EMBL" id="CDO11466.1"/>
    </source>
</evidence>
<accession>W9BA11</accession>
<dbReference type="RefSeq" id="WP_165576393.1">
    <property type="nucleotide sequence ID" value="NZ_CCBB010000003.1"/>
</dbReference>